<organism evidence="1 2">
    <name type="scientific">Lepraria finkii</name>
    <dbReference type="NCBI Taxonomy" id="1340010"/>
    <lineage>
        <taxon>Eukaryota</taxon>
        <taxon>Fungi</taxon>
        <taxon>Dikarya</taxon>
        <taxon>Ascomycota</taxon>
        <taxon>Pezizomycotina</taxon>
        <taxon>Lecanoromycetes</taxon>
        <taxon>OSLEUM clade</taxon>
        <taxon>Lecanoromycetidae</taxon>
        <taxon>Lecanorales</taxon>
        <taxon>Lecanorineae</taxon>
        <taxon>Stereocaulaceae</taxon>
        <taxon>Lepraria</taxon>
    </lineage>
</organism>
<dbReference type="Proteomes" id="UP001590951">
    <property type="component" value="Unassembled WGS sequence"/>
</dbReference>
<gene>
    <name evidence="1" type="ORF">ABVK25_011186</name>
</gene>
<name>A0ABR4ASW5_9LECA</name>
<reference evidence="1 2" key="1">
    <citation type="submission" date="2024-09" db="EMBL/GenBank/DDBJ databases">
        <title>Rethinking Asexuality: The Enigmatic Case of Functional Sexual Genes in Lepraria (Stereocaulaceae).</title>
        <authorList>
            <person name="Doellman M."/>
            <person name="Sun Y."/>
            <person name="Barcenas-Pena A."/>
            <person name="Lumbsch H.T."/>
            <person name="Grewe F."/>
        </authorList>
    </citation>
    <scope>NUCLEOTIDE SEQUENCE [LARGE SCALE GENOMIC DNA]</scope>
    <source>
        <strain evidence="1 2">Grewe 0041</strain>
    </source>
</reference>
<dbReference type="EMBL" id="JBHFEH010000087">
    <property type="protein sequence ID" value="KAL2047957.1"/>
    <property type="molecule type" value="Genomic_DNA"/>
</dbReference>
<comment type="caution">
    <text evidence="1">The sequence shown here is derived from an EMBL/GenBank/DDBJ whole genome shotgun (WGS) entry which is preliminary data.</text>
</comment>
<evidence type="ECO:0000313" key="2">
    <source>
        <dbReference type="Proteomes" id="UP001590951"/>
    </source>
</evidence>
<sequence>MAAPRGHPGLHPRGDLPMTGPLAFKNVNQIAHHITIGVNLRATTDRHHQTQGPAGTVMAQDLDQNYQMITRVGIIPKKNRQSYTPPSPD</sequence>
<evidence type="ECO:0000313" key="1">
    <source>
        <dbReference type="EMBL" id="KAL2047957.1"/>
    </source>
</evidence>
<proteinExistence type="predicted"/>
<protein>
    <submittedName>
        <fullName evidence="1">Uncharacterized protein</fullName>
    </submittedName>
</protein>
<keyword evidence="2" id="KW-1185">Reference proteome</keyword>
<accession>A0ABR4ASW5</accession>